<dbReference type="GO" id="GO:0046523">
    <property type="term" value="F:S-methyl-5-thioribose-1-phosphate isomerase activity"/>
    <property type="evidence" value="ECO:0007669"/>
    <property type="project" value="TreeGrafter"/>
</dbReference>
<proteinExistence type="inferred from homology"/>
<sequence length="129" mass="14117">LSLVSPISGCVSSTNEYKLFVARASLLAFLMHLGCCDVLRGCERIFLKGLRVTATELFAANVPFKIITDSMAAWTMKTHRVDAILVGADQVAMNGDTANKIGTYMLAVLAKYHNVPFYAVVVIWNQTCL</sequence>
<evidence type="ECO:0000256" key="1">
    <source>
        <dbReference type="ARBA" id="ARBA00007251"/>
    </source>
</evidence>
<name>A0A183GS61_HELPZ</name>
<dbReference type="Proteomes" id="UP000050761">
    <property type="component" value="Unassembled WGS sequence"/>
</dbReference>
<evidence type="ECO:0000313" key="3">
    <source>
        <dbReference type="Proteomes" id="UP000050761"/>
    </source>
</evidence>
<dbReference type="PANTHER" id="PTHR43475:SF1">
    <property type="entry name" value="METHYLTHIORIBOSE-1-PHOSPHATE ISOMERASE"/>
    <property type="match status" value="1"/>
</dbReference>
<dbReference type="InterPro" id="IPR000649">
    <property type="entry name" value="IF-2B-related"/>
</dbReference>
<protein>
    <submittedName>
        <fullName evidence="4">S-methyl-5-thioribose-1-phosphate isomerase</fullName>
    </submittedName>
</protein>
<evidence type="ECO:0000313" key="4">
    <source>
        <dbReference type="WBParaSite" id="HPBE_0002553101-mRNA-1"/>
    </source>
</evidence>
<dbReference type="AlphaFoldDB" id="A0A183GS61"/>
<organism evidence="3 4">
    <name type="scientific">Heligmosomoides polygyrus</name>
    <name type="common">Parasitic roundworm</name>
    <dbReference type="NCBI Taxonomy" id="6339"/>
    <lineage>
        <taxon>Eukaryota</taxon>
        <taxon>Metazoa</taxon>
        <taxon>Ecdysozoa</taxon>
        <taxon>Nematoda</taxon>
        <taxon>Chromadorea</taxon>
        <taxon>Rhabditida</taxon>
        <taxon>Rhabditina</taxon>
        <taxon>Rhabditomorpha</taxon>
        <taxon>Strongyloidea</taxon>
        <taxon>Heligmosomidae</taxon>
        <taxon>Heligmosomoides</taxon>
    </lineage>
</organism>
<dbReference type="InterPro" id="IPR037171">
    <property type="entry name" value="NagB/RpiA_transferase-like"/>
</dbReference>
<dbReference type="GO" id="GO:0019509">
    <property type="term" value="P:L-methionine salvage from methylthioadenosine"/>
    <property type="evidence" value="ECO:0007669"/>
    <property type="project" value="TreeGrafter"/>
</dbReference>
<dbReference type="WBParaSite" id="HPBE_0002553101-mRNA-1">
    <property type="protein sequence ID" value="HPBE_0002553101-mRNA-1"/>
    <property type="gene ID" value="HPBE_0002553101"/>
</dbReference>
<comment type="similarity">
    <text evidence="1 2">Belongs to the eIF-2B alpha/beta/delta subunits family.</text>
</comment>
<evidence type="ECO:0000256" key="2">
    <source>
        <dbReference type="RuleBase" id="RU003814"/>
    </source>
</evidence>
<dbReference type="Gene3D" id="3.40.50.10470">
    <property type="entry name" value="Translation initiation factor eif-2b, domain 2"/>
    <property type="match status" value="1"/>
</dbReference>
<reference evidence="4" key="1">
    <citation type="submission" date="2019-09" db="UniProtKB">
        <authorList>
            <consortium name="WormBaseParasite"/>
        </authorList>
    </citation>
    <scope>IDENTIFICATION</scope>
</reference>
<dbReference type="PANTHER" id="PTHR43475">
    <property type="entry name" value="METHYLTHIORIBOSE-1-PHOSPHATE ISOMERASE"/>
    <property type="match status" value="1"/>
</dbReference>
<dbReference type="Pfam" id="PF01008">
    <property type="entry name" value="IF-2B"/>
    <property type="match status" value="1"/>
</dbReference>
<dbReference type="InterPro" id="IPR042529">
    <property type="entry name" value="IF_2B-like_C"/>
</dbReference>
<keyword evidence="3" id="KW-1185">Reference proteome</keyword>
<dbReference type="SUPFAM" id="SSF100950">
    <property type="entry name" value="NagB/RpiA/CoA transferase-like"/>
    <property type="match status" value="1"/>
</dbReference>
<accession>A0A183GS61</accession>